<name>A0ABD0M591_9CAEN</name>
<evidence type="ECO:0000313" key="2">
    <source>
        <dbReference type="Proteomes" id="UP001519460"/>
    </source>
</evidence>
<dbReference type="InterPro" id="IPR012292">
    <property type="entry name" value="Globin/Proto"/>
</dbReference>
<sequence length="53" mass="5908">MGNIQAASCIDRAAGSKAQYLNKYLTPQQIHVVQETWDIMKEDLPTLGVTVFL</sequence>
<keyword evidence="2" id="KW-1185">Reference proteome</keyword>
<gene>
    <name evidence="1" type="ORF">BaRGS_00001961</name>
</gene>
<reference evidence="1 2" key="1">
    <citation type="journal article" date="2023" name="Sci. Data">
        <title>Genome assembly of the Korean intertidal mud-creeper Batillaria attramentaria.</title>
        <authorList>
            <person name="Patra A.K."/>
            <person name="Ho P.T."/>
            <person name="Jun S."/>
            <person name="Lee S.J."/>
            <person name="Kim Y."/>
            <person name="Won Y.J."/>
        </authorList>
    </citation>
    <scope>NUCLEOTIDE SEQUENCE [LARGE SCALE GENOMIC DNA]</scope>
    <source>
        <strain evidence="1">Wonlab-2016</strain>
    </source>
</reference>
<dbReference type="SUPFAM" id="SSF46458">
    <property type="entry name" value="Globin-like"/>
    <property type="match status" value="1"/>
</dbReference>
<dbReference type="Proteomes" id="UP001519460">
    <property type="component" value="Unassembled WGS sequence"/>
</dbReference>
<accession>A0ABD0M591</accession>
<dbReference type="EMBL" id="JACVVK020000005">
    <property type="protein sequence ID" value="KAK7507110.1"/>
    <property type="molecule type" value="Genomic_DNA"/>
</dbReference>
<organism evidence="1 2">
    <name type="scientific">Batillaria attramentaria</name>
    <dbReference type="NCBI Taxonomy" id="370345"/>
    <lineage>
        <taxon>Eukaryota</taxon>
        <taxon>Metazoa</taxon>
        <taxon>Spiralia</taxon>
        <taxon>Lophotrochozoa</taxon>
        <taxon>Mollusca</taxon>
        <taxon>Gastropoda</taxon>
        <taxon>Caenogastropoda</taxon>
        <taxon>Sorbeoconcha</taxon>
        <taxon>Cerithioidea</taxon>
        <taxon>Batillariidae</taxon>
        <taxon>Batillaria</taxon>
    </lineage>
</organism>
<protein>
    <submittedName>
        <fullName evidence="1">Uncharacterized protein</fullName>
    </submittedName>
</protein>
<dbReference type="InterPro" id="IPR009050">
    <property type="entry name" value="Globin-like_sf"/>
</dbReference>
<dbReference type="AlphaFoldDB" id="A0ABD0M591"/>
<comment type="caution">
    <text evidence="1">The sequence shown here is derived from an EMBL/GenBank/DDBJ whole genome shotgun (WGS) entry which is preliminary data.</text>
</comment>
<evidence type="ECO:0000313" key="1">
    <source>
        <dbReference type="EMBL" id="KAK7507110.1"/>
    </source>
</evidence>
<feature type="non-terminal residue" evidence="1">
    <location>
        <position position="53"/>
    </location>
</feature>
<proteinExistence type="predicted"/>
<dbReference type="Gene3D" id="1.10.490.10">
    <property type="entry name" value="Globins"/>
    <property type="match status" value="1"/>
</dbReference>